<protein>
    <submittedName>
        <fullName evidence="2">Helix-turn-helix domain-containing protein</fullName>
    </submittedName>
</protein>
<evidence type="ECO:0000313" key="3">
    <source>
        <dbReference type="Proteomes" id="UP000621266"/>
    </source>
</evidence>
<feature type="domain" description="HTH cro/C1-type" evidence="1">
    <location>
        <begin position="18"/>
        <end position="72"/>
    </location>
</feature>
<dbReference type="Pfam" id="PF19054">
    <property type="entry name" value="DUF5753"/>
    <property type="match status" value="1"/>
</dbReference>
<sequence>MPPRSSPTARQIRLGTQLRKMREAAGVSSREAGALLGGGQPQISHIEAGRFGISEERLRRLAAFYSADDTALIDALAAITHEQRGQGWWESYRGILPAPLLDLSELEHHATRLRTIQITHIPGLLQTDAYARTIFGSTMPPLPETELEARVSHRMERQKIFARDEVPPYEAVVHEAALRMRFGGRKVAREQLETLLGLSEEPHIGLRVIPFESEAHIGSGHAMLYAHGPVPQLDTVQVDAAHGIGFLDTEPHLRKYRSLYDTMRASALSESRSRAFIQTIVREM</sequence>
<dbReference type="Proteomes" id="UP000621266">
    <property type="component" value="Unassembled WGS sequence"/>
</dbReference>
<gene>
    <name evidence="2" type="ORF">GCU69_01630</name>
</gene>
<accession>A0ABQ7FQA4</accession>
<dbReference type="EMBL" id="WHPN01000035">
    <property type="protein sequence ID" value="KAF4410860.1"/>
    <property type="molecule type" value="Genomic_DNA"/>
</dbReference>
<dbReference type="SUPFAM" id="SSF47413">
    <property type="entry name" value="lambda repressor-like DNA-binding domains"/>
    <property type="match status" value="1"/>
</dbReference>
<dbReference type="SMART" id="SM00530">
    <property type="entry name" value="HTH_XRE"/>
    <property type="match status" value="1"/>
</dbReference>
<dbReference type="PROSITE" id="PS50943">
    <property type="entry name" value="HTH_CROC1"/>
    <property type="match status" value="1"/>
</dbReference>
<comment type="caution">
    <text evidence="2">The sequence shown here is derived from an EMBL/GenBank/DDBJ whole genome shotgun (WGS) entry which is preliminary data.</text>
</comment>
<dbReference type="InterPro" id="IPR001387">
    <property type="entry name" value="Cro/C1-type_HTH"/>
</dbReference>
<evidence type="ECO:0000313" key="2">
    <source>
        <dbReference type="EMBL" id="KAF4410860.1"/>
    </source>
</evidence>
<organism evidence="2 3">
    <name type="scientific">Streptomyces lycii</name>
    <dbReference type="NCBI Taxonomy" id="2654337"/>
    <lineage>
        <taxon>Bacteria</taxon>
        <taxon>Bacillati</taxon>
        <taxon>Actinomycetota</taxon>
        <taxon>Actinomycetes</taxon>
        <taxon>Kitasatosporales</taxon>
        <taxon>Streptomycetaceae</taxon>
        <taxon>Streptomyces</taxon>
    </lineage>
</organism>
<proteinExistence type="predicted"/>
<dbReference type="Pfam" id="PF13560">
    <property type="entry name" value="HTH_31"/>
    <property type="match status" value="1"/>
</dbReference>
<dbReference type="Gene3D" id="1.10.260.40">
    <property type="entry name" value="lambda repressor-like DNA-binding domains"/>
    <property type="match status" value="1"/>
</dbReference>
<dbReference type="InterPro" id="IPR010982">
    <property type="entry name" value="Lambda_DNA-bd_dom_sf"/>
</dbReference>
<dbReference type="InterPro" id="IPR043917">
    <property type="entry name" value="DUF5753"/>
</dbReference>
<keyword evidence="3" id="KW-1185">Reference proteome</keyword>
<evidence type="ECO:0000259" key="1">
    <source>
        <dbReference type="PROSITE" id="PS50943"/>
    </source>
</evidence>
<dbReference type="CDD" id="cd00093">
    <property type="entry name" value="HTH_XRE"/>
    <property type="match status" value="1"/>
</dbReference>
<reference evidence="2 3" key="1">
    <citation type="submission" date="2019-10" db="EMBL/GenBank/DDBJ databases">
        <title>Streptomyces tenebrisbrunneis sp.nov., an endogenous actinomycete isolated from of Lycium ruthenicum.</title>
        <authorList>
            <person name="Ma L."/>
        </authorList>
    </citation>
    <scope>NUCLEOTIDE SEQUENCE [LARGE SCALE GENOMIC DNA]</scope>
    <source>
        <strain evidence="2 3">TRM 66187</strain>
    </source>
</reference>
<name>A0ABQ7FQA4_9ACTN</name>